<accession>A0A9P8CZ91</accession>
<feature type="domain" description="Major facilitator superfamily (MFS) profile" evidence="9">
    <location>
        <begin position="41"/>
        <end position="574"/>
    </location>
</feature>
<organism evidence="10 11">
    <name type="scientific">Mortierella alpina</name>
    <name type="common">Oleaginous fungus</name>
    <name type="synonym">Mortierella renispora</name>
    <dbReference type="NCBI Taxonomy" id="64518"/>
    <lineage>
        <taxon>Eukaryota</taxon>
        <taxon>Fungi</taxon>
        <taxon>Fungi incertae sedis</taxon>
        <taxon>Mucoromycota</taxon>
        <taxon>Mortierellomycotina</taxon>
        <taxon>Mortierellomycetes</taxon>
        <taxon>Mortierellales</taxon>
        <taxon>Mortierellaceae</taxon>
        <taxon>Mortierella</taxon>
    </lineage>
</organism>
<feature type="region of interest" description="Disordered" evidence="7">
    <location>
        <begin position="1"/>
        <end position="25"/>
    </location>
</feature>
<dbReference type="PRINTS" id="PR01035">
    <property type="entry name" value="TCRTETA"/>
</dbReference>
<feature type="compositionally biased region" description="Low complexity" evidence="7">
    <location>
        <begin position="339"/>
        <end position="362"/>
    </location>
</feature>
<dbReference type="Proteomes" id="UP000717515">
    <property type="component" value="Unassembled WGS sequence"/>
</dbReference>
<evidence type="ECO:0000256" key="6">
    <source>
        <dbReference type="ARBA" id="ARBA00023136"/>
    </source>
</evidence>
<evidence type="ECO:0000313" key="10">
    <source>
        <dbReference type="EMBL" id="KAG9319990.1"/>
    </source>
</evidence>
<sequence>MIASVPQSGSDERQPLLGRSQDPSTEQGSWFYRARRAPVAVACVVAMALFTDMVVYGVVVPILPIIVKERLGGSSSDVGLLFACYAIGLLASTPFFAIMSDKYQNRRIPMMVGMLGLAVATVGFSLASNYWVLILARIGQGSAGGASWTIGLGMLADVYPPNNLGVVMGATMMANSIGFMLGPVVGAYFYEYHGYNAPFIFCAGLATLDFLCIVFLAEPEKKKHPASASATSATADLGLEEAGESSTGTSKSRQQVMDEDVDNLSIEEAPTTSTIVAVERTVAAISDPKHAQEILDDGLHHHHHPHPHPSTHKHQQDDDANNTSANRVSHETGYGSIPGGSSSSSSASSLSSESAPSSVDSDPTPEEKESEEACRDVSMLEIASNWTIICCLLATFVAASVFSGLEPILPLYLKDSLEAGPLETGLILIAAICPTLLSSAIGYAADRVGHFYVSLAGMVIFAIGTFALCLPRSLLLFILPLALFGFGSSMILTPLLPAMADVVNKNGWNCYAKTYALYNMTYSLSMAAGPILAGFIYDDFGFPWTMAMFGFMIVLATPVIFGPQITHVMAKWRRGSVFARS</sequence>
<feature type="transmembrane region" description="Helical" evidence="8">
    <location>
        <begin position="385"/>
        <end position="405"/>
    </location>
</feature>
<feature type="transmembrane region" description="Helical" evidence="8">
    <location>
        <begin position="39"/>
        <end position="66"/>
    </location>
</feature>
<dbReference type="EMBL" id="JAIFTL010000343">
    <property type="protein sequence ID" value="KAG9319990.1"/>
    <property type="molecule type" value="Genomic_DNA"/>
</dbReference>
<keyword evidence="4 8" id="KW-0812">Transmembrane</keyword>
<evidence type="ECO:0000256" key="7">
    <source>
        <dbReference type="SAM" id="MobiDB-lite"/>
    </source>
</evidence>
<name>A0A9P8CZ91_MORAP</name>
<protein>
    <recommendedName>
        <fullName evidence="9">Major facilitator superfamily (MFS) profile domain-containing protein</fullName>
    </recommendedName>
</protein>
<evidence type="ECO:0000259" key="9">
    <source>
        <dbReference type="PROSITE" id="PS50850"/>
    </source>
</evidence>
<dbReference type="InterPro" id="IPR036259">
    <property type="entry name" value="MFS_trans_sf"/>
</dbReference>
<feature type="compositionally biased region" description="Basic and acidic residues" evidence="7">
    <location>
        <begin position="365"/>
        <end position="374"/>
    </location>
</feature>
<dbReference type="PROSITE" id="PS50850">
    <property type="entry name" value="MFS"/>
    <property type="match status" value="1"/>
</dbReference>
<comment type="similarity">
    <text evidence="2">Belongs to the major facilitator superfamily. Vesicular transporter family.</text>
</comment>
<dbReference type="InterPro" id="IPR011701">
    <property type="entry name" value="MFS"/>
</dbReference>
<dbReference type="GO" id="GO:0022857">
    <property type="term" value="F:transmembrane transporter activity"/>
    <property type="evidence" value="ECO:0007669"/>
    <property type="project" value="InterPro"/>
</dbReference>
<dbReference type="Pfam" id="PF07690">
    <property type="entry name" value="MFS_1"/>
    <property type="match status" value="2"/>
</dbReference>
<feature type="transmembrane region" description="Helical" evidence="8">
    <location>
        <begin position="425"/>
        <end position="444"/>
    </location>
</feature>
<feature type="transmembrane region" description="Helical" evidence="8">
    <location>
        <begin position="166"/>
        <end position="189"/>
    </location>
</feature>
<feature type="transmembrane region" description="Helical" evidence="8">
    <location>
        <begin position="542"/>
        <end position="561"/>
    </location>
</feature>
<evidence type="ECO:0000256" key="8">
    <source>
        <dbReference type="SAM" id="Phobius"/>
    </source>
</evidence>
<dbReference type="InterPro" id="IPR020846">
    <property type="entry name" value="MFS_dom"/>
</dbReference>
<feature type="transmembrane region" description="Helical" evidence="8">
    <location>
        <begin position="138"/>
        <end position="159"/>
    </location>
</feature>
<feature type="transmembrane region" description="Helical" evidence="8">
    <location>
        <begin position="516"/>
        <end position="536"/>
    </location>
</feature>
<proteinExistence type="inferred from homology"/>
<evidence type="ECO:0000256" key="2">
    <source>
        <dbReference type="ARBA" id="ARBA00006829"/>
    </source>
</evidence>
<reference evidence="10" key="1">
    <citation type="submission" date="2021-07" db="EMBL/GenBank/DDBJ databases">
        <title>Draft genome of Mortierella alpina, strain LL118, isolated from an aspen leaf litter sample.</title>
        <authorList>
            <person name="Yang S."/>
            <person name="Vinatzer B.A."/>
        </authorList>
    </citation>
    <scope>NUCLEOTIDE SEQUENCE</scope>
    <source>
        <strain evidence="10">LL118</strain>
    </source>
</reference>
<keyword evidence="3" id="KW-0813">Transport</keyword>
<gene>
    <name evidence="10" type="ORF">KVV02_002406</name>
</gene>
<dbReference type="CDD" id="cd17325">
    <property type="entry name" value="MFS_MdtG_SLC18_like"/>
    <property type="match status" value="1"/>
</dbReference>
<feature type="compositionally biased region" description="Polar residues" evidence="7">
    <location>
        <begin position="244"/>
        <end position="255"/>
    </location>
</feature>
<dbReference type="PANTHER" id="PTHR23506:SF23">
    <property type="entry name" value="GH10249P"/>
    <property type="match status" value="1"/>
</dbReference>
<evidence type="ECO:0000256" key="5">
    <source>
        <dbReference type="ARBA" id="ARBA00022989"/>
    </source>
</evidence>
<dbReference type="Gene3D" id="1.20.1250.20">
    <property type="entry name" value="MFS general substrate transporter like domains"/>
    <property type="match status" value="2"/>
</dbReference>
<keyword evidence="6 8" id="KW-0472">Membrane</keyword>
<feature type="transmembrane region" description="Helical" evidence="8">
    <location>
        <begin position="111"/>
        <end position="132"/>
    </location>
</feature>
<dbReference type="GO" id="GO:0016020">
    <property type="term" value="C:membrane"/>
    <property type="evidence" value="ECO:0007669"/>
    <property type="project" value="UniProtKB-SubCell"/>
</dbReference>
<feature type="region of interest" description="Disordered" evidence="7">
    <location>
        <begin position="298"/>
        <end position="374"/>
    </location>
</feature>
<dbReference type="InterPro" id="IPR050930">
    <property type="entry name" value="MFS_Vesicular_Transporter"/>
</dbReference>
<dbReference type="InterPro" id="IPR001958">
    <property type="entry name" value="Tet-R_TetA/multi-R_MdtG-like"/>
</dbReference>
<dbReference type="AlphaFoldDB" id="A0A9P8CZ91"/>
<evidence type="ECO:0000313" key="11">
    <source>
        <dbReference type="Proteomes" id="UP000717515"/>
    </source>
</evidence>
<feature type="transmembrane region" description="Helical" evidence="8">
    <location>
        <begin position="78"/>
        <end position="99"/>
    </location>
</feature>
<dbReference type="SUPFAM" id="SSF103473">
    <property type="entry name" value="MFS general substrate transporter"/>
    <property type="match status" value="1"/>
</dbReference>
<feature type="transmembrane region" description="Helical" evidence="8">
    <location>
        <begin position="195"/>
        <end position="217"/>
    </location>
</feature>
<feature type="region of interest" description="Disordered" evidence="7">
    <location>
        <begin position="239"/>
        <end position="268"/>
    </location>
</feature>
<feature type="compositionally biased region" description="Basic residues" evidence="7">
    <location>
        <begin position="300"/>
        <end position="313"/>
    </location>
</feature>
<comment type="caution">
    <text evidence="10">The sequence shown here is derived from an EMBL/GenBank/DDBJ whole genome shotgun (WGS) entry which is preliminary data.</text>
</comment>
<evidence type="ECO:0000256" key="4">
    <source>
        <dbReference type="ARBA" id="ARBA00022692"/>
    </source>
</evidence>
<evidence type="ECO:0000256" key="1">
    <source>
        <dbReference type="ARBA" id="ARBA00004141"/>
    </source>
</evidence>
<feature type="transmembrane region" description="Helical" evidence="8">
    <location>
        <begin position="474"/>
        <end position="496"/>
    </location>
</feature>
<evidence type="ECO:0000256" key="3">
    <source>
        <dbReference type="ARBA" id="ARBA00022448"/>
    </source>
</evidence>
<comment type="subcellular location">
    <subcellularLocation>
        <location evidence="1">Membrane</location>
        <topology evidence="1">Multi-pass membrane protein</topology>
    </subcellularLocation>
</comment>
<feature type="transmembrane region" description="Helical" evidence="8">
    <location>
        <begin position="451"/>
        <end position="468"/>
    </location>
</feature>
<keyword evidence="5 8" id="KW-1133">Transmembrane helix</keyword>
<dbReference type="PANTHER" id="PTHR23506">
    <property type="entry name" value="GH10249P"/>
    <property type="match status" value="1"/>
</dbReference>